<evidence type="ECO:0000259" key="1">
    <source>
        <dbReference type="Pfam" id="PF05118"/>
    </source>
</evidence>
<feature type="domain" description="Aspartyl/asparaginy/proline hydroxylase" evidence="1">
    <location>
        <begin position="73"/>
        <end position="176"/>
    </location>
</feature>
<accession>A0A7Z2JFN1</accession>
<protein>
    <submittedName>
        <fullName evidence="2">Aspartyl beta-hydroxylase</fullName>
    </submittedName>
</protein>
<dbReference type="EMBL" id="CP046913">
    <property type="protein sequence ID" value="QGZ62108.1"/>
    <property type="molecule type" value="Genomic_DNA"/>
</dbReference>
<organism evidence="2 3">
    <name type="scientific">Paraburkholderia acidisoli</name>
    <dbReference type="NCBI Taxonomy" id="2571748"/>
    <lineage>
        <taxon>Bacteria</taxon>
        <taxon>Pseudomonadati</taxon>
        <taxon>Pseudomonadota</taxon>
        <taxon>Betaproteobacteria</taxon>
        <taxon>Burkholderiales</taxon>
        <taxon>Burkholderiaceae</taxon>
        <taxon>Paraburkholderia</taxon>
    </lineage>
</organism>
<dbReference type="SUPFAM" id="SSF51197">
    <property type="entry name" value="Clavaminate synthase-like"/>
    <property type="match status" value="1"/>
</dbReference>
<name>A0A7Z2JFN1_9BURK</name>
<keyword evidence="3" id="KW-1185">Reference proteome</keyword>
<dbReference type="KEGG" id="pacs:FAZ98_10415"/>
<dbReference type="InterPro" id="IPR027443">
    <property type="entry name" value="IPNS-like_sf"/>
</dbReference>
<sequence>MDNFLLIAINTDVMPLRTALQRNPDLWGANSVRQDFANSPHADVRDILLRFSDTSASNIGDQLVCSSMPALAQLPEARPLIHGLLARVNATMLGRVLITRLPAGKSIKPHRDVLGAYAHHYQRYHIPLQSLPGCSFCAGGEHVFMKPGEVWWFNASVDHEVVNNSADDRIHLIIDARSD</sequence>
<dbReference type="RefSeq" id="WP_158951139.1">
    <property type="nucleotide sequence ID" value="NZ_CP046913.1"/>
</dbReference>
<evidence type="ECO:0000313" key="3">
    <source>
        <dbReference type="Proteomes" id="UP000433577"/>
    </source>
</evidence>
<gene>
    <name evidence="2" type="ORF">FAZ98_10415</name>
</gene>
<dbReference type="Pfam" id="PF05118">
    <property type="entry name" value="Asp_Arg_Hydrox"/>
    <property type="match status" value="1"/>
</dbReference>
<proteinExistence type="predicted"/>
<evidence type="ECO:0000313" key="2">
    <source>
        <dbReference type="EMBL" id="QGZ62108.1"/>
    </source>
</evidence>
<reference evidence="2 3" key="1">
    <citation type="submission" date="2019-12" db="EMBL/GenBank/DDBJ databases">
        <title>Paraburkholderia acidiphila 7Q-K02 sp. nov and Paraburkholderia acidisoli DHF22 sp. nov., two strains isolated from forest soil.</title>
        <authorList>
            <person name="Gao Z."/>
            <person name="Qiu L."/>
        </authorList>
    </citation>
    <scope>NUCLEOTIDE SEQUENCE [LARGE SCALE GENOMIC DNA]</scope>
    <source>
        <strain evidence="2 3">DHF22</strain>
    </source>
</reference>
<dbReference type="Proteomes" id="UP000433577">
    <property type="component" value="Chromosome 1"/>
</dbReference>
<dbReference type="OrthoDB" id="1441538at2"/>
<dbReference type="Gene3D" id="2.60.120.330">
    <property type="entry name" value="B-lactam Antibiotic, Isopenicillin N Synthase, Chain"/>
    <property type="match status" value="1"/>
</dbReference>
<dbReference type="AlphaFoldDB" id="A0A7Z2JFN1"/>
<dbReference type="InterPro" id="IPR007803">
    <property type="entry name" value="Asp/Arg/Pro-Hydrxlase"/>
</dbReference>